<accession>A0A8C5C046</accession>
<dbReference type="InterPro" id="IPR016697">
    <property type="entry name" value="Aquaporin_11/12"/>
</dbReference>
<dbReference type="PANTHER" id="PTHR21191:SF7">
    <property type="entry name" value="AQUAPORIN-11"/>
    <property type="match status" value="1"/>
</dbReference>
<dbReference type="Ensembl" id="ENSGMOT00000074325.1">
    <property type="protein sequence ID" value="ENSGMOP00000053698.1"/>
    <property type="gene ID" value="ENSGMOG00000023961.1"/>
</dbReference>
<feature type="transmembrane region" description="Helical" evidence="6">
    <location>
        <begin position="150"/>
        <end position="172"/>
    </location>
</feature>
<dbReference type="GO" id="GO:0016020">
    <property type="term" value="C:membrane"/>
    <property type="evidence" value="ECO:0007669"/>
    <property type="project" value="UniProtKB-SubCell"/>
</dbReference>
<protein>
    <recommendedName>
        <fullName evidence="6">Aquaporin</fullName>
    </recommendedName>
</protein>
<dbReference type="PRINTS" id="PR02024">
    <property type="entry name" value="AQUAPORIN11"/>
</dbReference>
<feature type="transmembrane region" description="Helical" evidence="6">
    <location>
        <begin position="228"/>
        <end position="245"/>
    </location>
</feature>
<keyword evidence="8" id="KW-1185">Reference proteome</keyword>
<dbReference type="Pfam" id="PF00230">
    <property type="entry name" value="MIP"/>
    <property type="match status" value="1"/>
</dbReference>
<comment type="subcellular location">
    <subcellularLocation>
        <location evidence="1">Membrane</location>
        <topology evidence="1">Multi-pass membrane protein</topology>
    </subcellularLocation>
</comment>
<dbReference type="SUPFAM" id="SSF81338">
    <property type="entry name" value="Aquaporin-like"/>
    <property type="match status" value="1"/>
</dbReference>
<dbReference type="GeneTree" id="ENSGT00530000063816"/>
<dbReference type="GO" id="GO:0005737">
    <property type="term" value="C:cytoplasm"/>
    <property type="evidence" value="ECO:0007669"/>
    <property type="project" value="TreeGrafter"/>
</dbReference>
<proteinExistence type="inferred from homology"/>
<reference evidence="7" key="2">
    <citation type="submission" date="2025-09" db="UniProtKB">
        <authorList>
            <consortium name="Ensembl"/>
        </authorList>
    </citation>
    <scope>IDENTIFICATION</scope>
</reference>
<keyword evidence="5 6" id="KW-0472">Membrane</keyword>
<evidence type="ECO:0000256" key="5">
    <source>
        <dbReference type="ARBA" id="ARBA00023136"/>
    </source>
</evidence>
<evidence type="ECO:0000256" key="3">
    <source>
        <dbReference type="ARBA" id="ARBA00022692"/>
    </source>
</evidence>
<evidence type="ECO:0000256" key="4">
    <source>
        <dbReference type="ARBA" id="ARBA00022989"/>
    </source>
</evidence>
<feature type="transmembrane region" description="Helical" evidence="6">
    <location>
        <begin position="6"/>
        <end position="25"/>
    </location>
</feature>
<dbReference type="RefSeq" id="XP_030218097.1">
    <property type="nucleotide sequence ID" value="XM_030362237.1"/>
</dbReference>
<dbReference type="InterPro" id="IPR000425">
    <property type="entry name" value="MIP"/>
</dbReference>
<feature type="transmembrane region" description="Helical" evidence="6">
    <location>
        <begin position="106"/>
        <end position="130"/>
    </location>
</feature>
<dbReference type="PANTHER" id="PTHR21191">
    <property type="entry name" value="AQUAPORIN"/>
    <property type="match status" value="1"/>
</dbReference>
<comment type="similarity">
    <text evidence="2">Belongs to the MIP/aquaporin (TC 1.A.8) family. AQP11/AQP12 subfamily.</text>
</comment>
<dbReference type="AlphaFoldDB" id="A0A8C5C046"/>
<organism evidence="7 8">
    <name type="scientific">Gadus morhua</name>
    <name type="common">Atlantic cod</name>
    <dbReference type="NCBI Taxonomy" id="8049"/>
    <lineage>
        <taxon>Eukaryota</taxon>
        <taxon>Metazoa</taxon>
        <taxon>Chordata</taxon>
        <taxon>Craniata</taxon>
        <taxon>Vertebrata</taxon>
        <taxon>Euteleostomi</taxon>
        <taxon>Actinopterygii</taxon>
        <taxon>Neopterygii</taxon>
        <taxon>Teleostei</taxon>
        <taxon>Neoteleostei</taxon>
        <taxon>Acanthomorphata</taxon>
        <taxon>Zeiogadaria</taxon>
        <taxon>Gadariae</taxon>
        <taxon>Gadiformes</taxon>
        <taxon>Gadoidei</taxon>
        <taxon>Gadidae</taxon>
        <taxon>Gadus</taxon>
    </lineage>
</organism>
<keyword evidence="4 6" id="KW-1133">Transmembrane helix</keyword>
<dbReference type="OMA" id="QRFGFRC"/>
<sequence>MADLGVSIGLVACIVLFCEAMRRAAKRHCSEDYRIYLVDAVSTFQLCACTHELKLLAEMGSVESHIALTMSYTMTIVHISTFSGASCNPVSVLESLCRGTTSARGAAVLISGQFGAAIIARFSAAAVWSLGLSDLHSRYGKLGYRCFDPMGGTLLQAAGVELACAFCLQATVMHLHKLDARLRIHAVAAVILLLCYTGGHISGTVFNAVLAFSIQFPCSGHTYPEYCFVYWLGPLLGMTSCIMLFEKIIPFLSGKSTIGKTTGTLSLSKKTL</sequence>
<evidence type="ECO:0000256" key="6">
    <source>
        <dbReference type="PIRNR" id="PIRNR017529"/>
    </source>
</evidence>
<dbReference type="OrthoDB" id="9894770at2759"/>
<dbReference type="InterPro" id="IPR023266">
    <property type="entry name" value="Aquaporin_11"/>
</dbReference>
<evidence type="ECO:0000256" key="1">
    <source>
        <dbReference type="ARBA" id="ARBA00004141"/>
    </source>
</evidence>
<dbReference type="InterPro" id="IPR023271">
    <property type="entry name" value="Aquaporin-like"/>
</dbReference>
<name>A0A8C5C046_GADMO</name>
<reference evidence="7" key="1">
    <citation type="submission" date="2025-08" db="UniProtKB">
        <authorList>
            <consortium name="Ensembl"/>
        </authorList>
    </citation>
    <scope>IDENTIFICATION</scope>
</reference>
<gene>
    <name evidence="7" type="primary">LOC115547785</name>
</gene>
<dbReference type="Proteomes" id="UP000694546">
    <property type="component" value="Chromosome 7"/>
</dbReference>
<dbReference type="Gene3D" id="1.20.1080.10">
    <property type="entry name" value="Glycerol uptake facilitator protein"/>
    <property type="match status" value="1"/>
</dbReference>
<dbReference type="GO" id="GO:0015267">
    <property type="term" value="F:channel activity"/>
    <property type="evidence" value="ECO:0007669"/>
    <property type="project" value="InterPro"/>
</dbReference>
<evidence type="ECO:0000313" key="7">
    <source>
        <dbReference type="Ensembl" id="ENSGMOP00000053698.1"/>
    </source>
</evidence>
<evidence type="ECO:0000256" key="2">
    <source>
        <dbReference type="ARBA" id="ARBA00005900"/>
    </source>
</evidence>
<keyword evidence="3 6" id="KW-0812">Transmembrane</keyword>
<evidence type="ECO:0000313" key="8">
    <source>
        <dbReference type="Proteomes" id="UP000694546"/>
    </source>
</evidence>
<dbReference type="PIRSF" id="PIRSF017529">
    <property type="entry name" value="Aquaporin_11/12"/>
    <property type="match status" value="1"/>
</dbReference>
<dbReference type="InterPro" id="IPR051883">
    <property type="entry name" value="AQP11/12_channel"/>
</dbReference>
<dbReference type="GeneID" id="115547785"/>
<feature type="transmembrane region" description="Helical" evidence="6">
    <location>
        <begin position="184"/>
        <end position="216"/>
    </location>
</feature>